<keyword evidence="4" id="KW-1185">Reference proteome</keyword>
<protein>
    <submittedName>
        <fullName evidence="3">Uncharacterized protein</fullName>
    </submittedName>
</protein>
<reference evidence="3" key="1">
    <citation type="submission" date="2017-08" db="EMBL/GenBank/DDBJ databases">
        <authorList>
            <person name="Polle J.E."/>
            <person name="Barry K."/>
            <person name="Cushman J."/>
            <person name="Schmutz J."/>
            <person name="Tran D."/>
            <person name="Hathwaick L.T."/>
            <person name="Yim W.C."/>
            <person name="Jenkins J."/>
            <person name="Mckie-Krisberg Z.M."/>
            <person name="Prochnik S."/>
            <person name="Lindquist E."/>
            <person name="Dockter R.B."/>
            <person name="Adam C."/>
            <person name="Molina H."/>
            <person name="Bunkerborg J."/>
            <person name="Jin E."/>
            <person name="Buchheim M."/>
            <person name="Magnuson J."/>
        </authorList>
    </citation>
    <scope>NUCLEOTIDE SEQUENCE</scope>
    <source>
        <strain evidence="3">CCAP 19/18</strain>
    </source>
</reference>
<feature type="coiled-coil region" evidence="1">
    <location>
        <begin position="287"/>
        <end position="403"/>
    </location>
</feature>
<evidence type="ECO:0000313" key="3">
    <source>
        <dbReference type="EMBL" id="KAF5841971.1"/>
    </source>
</evidence>
<evidence type="ECO:0000256" key="2">
    <source>
        <dbReference type="SAM" id="MobiDB-lite"/>
    </source>
</evidence>
<keyword evidence="1" id="KW-0175">Coiled coil</keyword>
<feature type="compositionally biased region" description="Low complexity" evidence="2">
    <location>
        <begin position="527"/>
        <end position="556"/>
    </location>
</feature>
<feature type="region of interest" description="Disordered" evidence="2">
    <location>
        <begin position="524"/>
        <end position="604"/>
    </location>
</feature>
<name>A0ABQ7H539_DUNSA</name>
<feature type="region of interest" description="Disordered" evidence="2">
    <location>
        <begin position="439"/>
        <end position="511"/>
    </location>
</feature>
<feature type="region of interest" description="Disordered" evidence="2">
    <location>
        <begin position="181"/>
        <end position="216"/>
    </location>
</feature>
<dbReference type="EMBL" id="MU069471">
    <property type="protein sequence ID" value="KAF5841971.1"/>
    <property type="molecule type" value="Genomic_DNA"/>
</dbReference>
<gene>
    <name evidence="3" type="ORF">DUNSADRAFT_9852</name>
</gene>
<feature type="compositionally biased region" description="Polar residues" evidence="2">
    <location>
        <begin position="439"/>
        <end position="452"/>
    </location>
</feature>
<sequence>MGTYTASLEAYLSKYGMQGGHDIAGHDVAEPALEQRLKHLDEQLEASLRRASRPLFQLDTNAGIGISPVKHTALLQQQQQEQQQQQQQQQDLHHHYSVARLQQQEQQQCRKFDQLMPGQTTIPAPLTASDKLRQEWEQLKARHASIARANGCQWASGQQLSPRSNSAVSENQRSAGLAPGILRGAQQGPRSASPPSYHPTALPSGNEGRVAPVYAPSGPSCKSIQALAQPPHDSYGTHSTSTITTKPYFQVQQHAQHAPAAIILRVSTGVQTDESSFGVREAWPWQLRLQQQQQLQQEQLRQQLQQQERLQQQQQEQLQRQQQEHQQRQQQQEQMRQQQLEQMQQQQQQEQLQQQQEKMRQQQQEQQQQQEHMRQQQQQEQMRQQQQEQLQQQQQLLQQQAEHILGSSQCLRQAVQDALLAIISQPPPHLLPILTSMLQHNQHPSPPHTITQAAGHEYPPPLRAQSEALSTVQHHQPAQQHHHQAQQHRTYDTQAHHAHQQHCCHEAQAHHHAQRQPFYEAQAYHHTQQQRTFEPQPQPQQQALPHPSSLPLAAPLTSPPPFCAPQQHTQPASPTSAPACSSQPSHDHYYPAPIPLLSAPQPIP</sequence>
<proteinExistence type="predicted"/>
<feature type="non-terminal residue" evidence="3">
    <location>
        <position position="604"/>
    </location>
</feature>
<accession>A0ABQ7H539</accession>
<evidence type="ECO:0000256" key="1">
    <source>
        <dbReference type="SAM" id="Coils"/>
    </source>
</evidence>
<organism evidence="3 4">
    <name type="scientific">Dunaliella salina</name>
    <name type="common">Green alga</name>
    <name type="synonym">Protococcus salinus</name>
    <dbReference type="NCBI Taxonomy" id="3046"/>
    <lineage>
        <taxon>Eukaryota</taxon>
        <taxon>Viridiplantae</taxon>
        <taxon>Chlorophyta</taxon>
        <taxon>core chlorophytes</taxon>
        <taxon>Chlorophyceae</taxon>
        <taxon>CS clade</taxon>
        <taxon>Chlamydomonadales</taxon>
        <taxon>Dunaliellaceae</taxon>
        <taxon>Dunaliella</taxon>
    </lineage>
</organism>
<comment type="caution">
    <text evidence="3">The sequence shown here is derived from an EMBL/GenBank/DDBJ whole genome shotgun (WGS) entry which is preliminary data.</text>
</comment>
<evidence type="ECO:0000313" key="4">
    <source>
        <dbReference type="Proteomes" id="UP000815325"/>
    </source>
</evidence>
<dbReference type="Proteomes" id="UP000815325">
    <property type="component" value="Unassembled WGS sequence"/>
</dbReference>
<feature type="region of interest" description="Disordered" evidence="2">
    <location>
        <begin position="222"/>
        <end position="241"/>
    </location>
</feature>
<feature type="compositionally biased region" description="Low complexity" evidence="2">
    <location>
        <begin position="569"/>
        <end position="584"/>
    </location>
</feature>